<protein>
    <submittedName>
        <fullName evidence="1">Uncharacterized protein</fullName>
    </submittedName>
</protein>
<organism evidence="1 2">
    <name type="scientific">Pipistrellus nathusii</name>
    <name type="common">Nathusius' pipistrelle</name>
    <dbReference type="NCBI Taxonomy" id="59473"/>
    <lineage>
        <taxon>Eukaryota</taxon>
        <taxon>Metazoa</taxon>
        <taxon>Chordata</taxon>
        <taxon>Craniata</taxon>
        <taxon>Vertebrata</taxon>
        <taxon>Euteleostomi</taxon>
        <taxon>Mammalia</taxon>
        <taxon>Eutheria</taxon>
        <taxon>Laurasiatheria</taxon>
        <taxon>Chiroptera</taxon>
        <taxon>Yangochiroptera</taxon>
        <taxon>Vespertilionidae</taxon>
        <taxon>Pipistrellus</taxon>
    </lineage>
</organism>
<gene>
    <name evidence="1" type="ORF">MPIPNATIZW_LOCUS9631</name>
</gene>
<name>A0ABN9ZWD4_PIPNA</name>
<evidence type="ECO:0000313" key="2">
    <source>
        <dbReference type="Proteomes" id="UP001314169"/>
    </source>
</evidence>
<accession>A0ABN9ZWD4</accession>
<keyword evidence="2" id="KW-1185">Reference proteome</keyword>
<proteinExistence type="predicted"/>
<dbReference type="EMBL" id="OY882859">
    <property type="protein sequence ID" value="CAK6441325.1"/>
    <property type="molecule type" value="Genomic_DNA"/>
</dbReference>
<evidence type="ECO:0000313" key="1">
    <source>
        <dbReference type="EMBL" id="CAK6441325.1"/>
    </source>
</evidence>
<sequence>MEFCSIYQITWTICQALVSSTQVLWLNNERKWENALGFQNAAFKICPWILVTLLSAALTWGEELGKDASHLLNNLILQTKVLHISALCLRVRMVIYTSDLFRPVIETIGLK</sequence>
<reference evidence="1" key="1">
    <citation type="submission" date="2023-12" db="EMBL/GenBank/DDBJ databases">
        <authorList>
            <person name="Brown T."/>
        </authorList>
    </citation>
    <scope>NUCLEOTIDE SEQUENCE</scope>
</reference>
<dbReference type="Proteomes" id="UP001314169">
    <property type="component" value="Chromosome 2"/>
</dbReference>